<dbReference type="CDD" id="cd00093">
    <property type="entry name" value="HTH_XRE"/>
    <property type="match status" value="1"/>
</dbReference>
<dbReference type="InterPro" id="IPR001387">
    <property type="entry name" value="Cro/C1-type_HTH"/>
</dbReference>
<dbReference type="EMBL" id="VBUU01000008">
    <property type="protein sequence ID" value="TLG12503.1"/>
    <property type="molecule type" value="Genomic_DNA"/>
</dbReference>
<gene>
    <name evidence="2" type="ORF">FEK34_28675</name>
    <name evidence="3" type="ORF">FEK35_11210</name>
</gene>
<dbReference type="InterPro" id="IPR010982">
    <property type="entry name" value="Lambda_DNA-bd_dom_sf"/>
</dbReference>
<dbReference type="EMBL" id="VBUT01000015">
    <property type="protein sequence ID" value="TLF72739.1"/>
    <property type="molecule type" value="Genomic_DNA"/>
</dbReference>
<dbReference type="Proteomes" id="UP000306378">
    <property type="component" value="Unassembled WGS sequence"/>
</dbReference>
<name>A0A5R8NAK1_9NOCA</name>
<dbReference type="Proteomes" id="UP000308349">
    <property type="component" value="Unassembled WGS sequence"/>
</dbReference>
<dbReference type="Gene3D" id="1.10.260.40">
    <property type="entry name" value="lambda repressor-like DNA-binding domains"/>
    <property type="match status" value="1"/>
</dbReference>
<dbReference type="GO" id="GO:0003677">
    <property type="term" value="F:DNA binding"/>
    <property type="evidence" value="ECO:0007669"/>
    <property type="project" value="InterPro"/>
</dbReference>
<dbReference type="SUPFAM" id="SSF47413">
    <property type="entry name" value="lambda repressor-like DNA-binding domains"/>
    <property type="match status" value="1"/>
</dbReference>
<protein>
    <submittedName>
        <fullName evidence="2">Helix-turn-helix transcriptional regulator</fullName>
    </submittedName>
</protein>
<evidence type="ECO:0000313" key="5">
    <source>
        <dbReference type="Proteomes" id="UP000308349"/>
    </source>
</evidence>
<evidence type="ECO:0000259" key="1">
    <source>
        <dbReference type="PROSITE" id="PS50943"/>
    </source>
</evidence>
<sequence>MREALATWHMGRVIYAYRTHPHHGRPIGQETVAGWLGLTQGQLSKLESGRAPEQLSKLIRWAQTLRVPADLLWFSLPPHDTDTLDQVNRQDFLRAAASIAVAPAAMTDLIGALEPTPVPSMVGPHEIAQLREAASMFHYWDHAYGGGVVRDAVAAQLRYAVRLLEARCADRHRGELFSAVGVLSHTAAFMAFDAYAHTDARTMFKLALSCAEEVDDWQLRAKILSSMARQSIWCGNPDAGLTSAELALVRADRLTATQRAMLHTTRARALAKMGRVQDTMAAVGNADDAFDQASPRNDPPWMAYYDHAQHAGDTGHALFDLATAGRFIHEARTRLAIAVDGHTDQYVRSRAISGTKLATLVMTVGDPAEAALIGQRALTDAGLLRSRRATDDLHALRRAATQRTDQPEVAPLSCRIDELLHP</sequence>
<evidence type="ECO:0000313" key="3">
    <source>
        <dbReference type="EMBL" id="TLG12503.1"/>
    </source>
</evidence>
<dbReference type="PROSITE" id="PS50943">
    <property type="entry name" value="HTH_CROC1"/>
    <property type="match status" value="1"/>
</dbReference>
<evidence type="ECO:0000313" key="2">
    <source>
        <dbReference type="EMBL" id="TLF72739.1"/>
    </source>
</evidence>
<feature type="domain" description="HTH cro/C1-type" evidence="1">
    <location>
        <begin position="29"/>
        <end position="72"/>
    </location>
</feature>
<dbReference type="OrthoDB" id="3213425at2"/>
<proteinExistence type="predicted"/>
<reference evidence="4 5" key="1">
    <citation type="submission" date="2019-05" db="EMBL/GenBank/DDBJ databases">
        <title>Genomes sequences of two Nocardia cyriacigeorgica environmental isolates, type strains Nocardia asteroides ATCC 19247 and Nocardia cyriacigeorgica DSM 44484.</title>
        <authorList>
            <person name="Vautrin F."/>
            <person name="Bergeron E."/>
            <person name="Dubost A."/>
            <person name="Abrouk D."/>
            <person name="Rodriguez Nava V."/>
            <person name="Pujic P."/>
        </authorList>
    </citation>
    <scope>NUCLEOTIDE SEQUENCE [LARGE SCALE GENOMIC DNA]</scope>
    <source>
        <strain evidence="3 5">EML 1456</strain>
        <strain evidence="2 4">EML 446</strain>
    </source>
</reference>
<accession>A0A5R8NAK1</accession>
<comment type="caution">
    <text evidence="2">The sequence shown here is derived from an EMBL/GenBank/DDBJ whole genome shotgun (WGS) entry which is preliminary data.</text>
</comment>
<dbReference type="AlphaFoldDB" id="A0A5R8NAK1"/>
<organism evidence="2 4">
    <name type="scientific">Nocardia cyriacigeorgica</name>
    <dbReference type="NCBI Taxonomy" id="135487"/>
    <lineage>
        <taxon>Bacteria</taxon>
        <taxon>Bacillati</taxon>
        <taxon>Actinomycetota</taxon>
        <taxon>Actinomycetes</taxon>
        <taxon>Mycobacteriales</taxon>
        <taxon>Nocardiaceae</taxon>
        <taxon>Nocardia</taxon>
    </lineage>
</organism>
<evidence type="ECO:0000313" key="4">
    <source>
        <dbReference type="Proteomes" id="UP000306378"/>
    </source>
</evidence>